<gene>
    <name evidence="2" type="ORF">H310_15274</name>
</gene>
<feature type="compositionally biased region" description="Basic and acidic residues" evidence="1">
    <location>
        <begin position="73"/>
        <end position="94"/>
    </location>
</feature>
<dbReference type="EMBL" id="KI914235">
    <property type="protein sequence ID" value="ETV89886.1"/>
    <property type="molecule type" value="Genomic_DNA"/>
</dbReference>
<evidence type="ECO:0000256" key="1">
    <source>
        <dbReference type="SAM" id="MobiDB-lite"/>
    </source>
</evidence>
<accession>A0A024T8I3</accession>
<proteinExistence type="predicted"/>
<protein>
    <submittedName>
        <fullName evidence="2">Uncharacterized protein</fullName>
    </submittedName>
</protein>
<name>A0A024T8I3_9STRA</name>
<dbReference type="AlphaFoldDB" id="A0A024T8I3"/>
<evidence type="ECO:0000313" key="2">
    <source>
        <dbReference type="EMBL" id="ETV89886.1"/>
    </source>
</evidence>
<reference evidence="2" key="1">
    <citation type="submission" date="2013-12" db="EMBL/GenBank/DDBJ databases">
        <title>The Genome Sequence of Aphanomyces invadans NJM9701.</title>
        <authorList>
            <consortium name="The Broad Institute Genomics Platform"/>
            <person name="Russ C."/>
            <person name="Tyler B."/>
            <person name="van West P."/>
            <person name="Dieguez-Uribeondo J."/>
            <person name="Young S.K."/>
            <person name="Zeng Q."/>
            <person name="Gargeya S."/>
            <person name="Fitzgerald M."/>
            <person name="Abouelleil A."/>
            <person name="Alvarado L."/>
            <person name="Chapman S.B."/>
            <person name="Gainer-Dewar J."/>
            <person name="Goldberg J."/>
            <person name="Griggs A."/>
            <person name="Gujja S."/>
            <person name="Hansen M."/>
            <person name="Howarth C."/>
            <person name="Imamovic A."/>
            <person name="Ireland A."/>
            <person name="Larimer J."/>
            <person name="McCowan C."/>
            <person name="Murphy C."/>
            <person name="Pearson M."/>
            <person name="Poon T.W."/>
            <person name="Priest M."/>
            <person name="Roberts A."/>
            <person name="Saif S."/>
            <person name="Shea T."/>
            <person name="Sykes S."/>
            <person name="Wortman J."/>
            <person name="Nusbaum C."/>
            <person name="Birren B."/>
        </authorList>
    </citation>
    <scope>NUCLEOTIDE SEQUENCE [LARGE SCALE GENOMIC DNA]</scope>
    <source>
        <strain evidence="2">NJM9701</strain>
    </source>
</reference>
<dbReference type="VEuPathDB" id="FungiDB:H310_15274"/>
<organism evidence="2">
    <name type="scientific">Aphanomyces invadans</name>
    <dbReference type="NCBI Taxonomy" id="157072"/>
    <lineage>
        <taxon>Eukaryota</taxon>
        <taxon>Sar</taxon>
        <taxon>Stramenopiles</taxon>
        <taxon>Oomycota</taxon>
        <taxon>Saprolegniomycetes</taxon>
        <taxon>Saprolegniales</taxon>
        <taxon>Verrucalvaceae</taxon>
        <taxon>Aphanomyces</taxon>
    </lineage>
</organism>
<sequence length="174" mass="19036">MSTEKEFSVAQVQDKFLKMKAAWALTKTWSSSKTGNGPASALPLHYDVMMEFWSDKKGFQRYSLMSTDEALVEPKNEIKQEQELKSDSETDKSFTRPPKTIKAAKPKSYSEALDAGLMATKDGLIHLGTSMAATQAPAPAPPSGATLDDVLRAIQGQSDTMAQLLNHLVAQKDK</sequence>
<dbReference type="OrthoDB" id="79154at2759"/>
<dbReference type="GeneID" id="20092324"/>
<dbReference type="RefSeq" id="XP_008881482.1">
    <property type="nucleotide sequence ID" value="XM_008883260.1"/>
</dbReference>
<feature type="region of interest" description="Disordered" evidence="1">
    <location>
        <begin position="73"/>
        <end position="107"/>
    </location>
</feature>
<dbReference type="eggNOG" id="ENOG502SZF5">
    <property type="taxonomic scope" value="Eukaryota"/>
</dbReference>